<name>A0A1F6G545_9PROT</name>
<protein>
    <recommendedName>
        <fullName evidence="2">Beta-lactamase-related domain-containing protein</fullName>
    </recommendedName>
</protein>
<dbReference type="InterPro" id="IPR012338">
    <property type="entry name" value="Beta-lactam/transpept-like"/>
</dbReference>
<dbReference type="PANTHER" id="PTHR43283">
    <property type="entry name" value="BETA-LACTAMASE-RELATED"/>
    <property type="match status" value="1"/>
</dbReference>
<comment type="caution">
    <text evidence="3">The sequence shown here is derived from an EMBL/GenBank/DDBJ whole genome shotgun (WGS) entry which is preliminary data.</text>
</comment>
<evidence type="ECO:0000256" key="1">
    <source>
        <dbReference type="ARBA" id="ARBA00022801"/>
    </source>
</evidence>
<dbReference type="Proteomes" id="UP000178449">
    <property type="component" value="Unassembled WGS sequence"/>
</dbReference>
<evidence type="ECO:0000313" key="3">
    <source>
        <dbReference type="EMBL" id="OGG93233.1"/>
    </source>
</evidence>
<sequence>MHDRIDKLAAQAIRDGAFTGAEILFACGEQLLLHRAYGRTSPEAHARPLKTGRTWDLASLTKPLATGAAILALYEDGALGLDDKASKYLPEWVLGKKISLTDLLTHRSGLPDWLPLYQEKDPWAALMSVEPLGPVGVKVVYSCLNFLILGEVVRRVSKQSLEQYCQTRLYRPLGLESLAFNPGPRPEVLETAFCLWRRRLLLGEVHDENAGAFGGEGGNAGLFGNAMDLWGFAKMLLAGGSLNGVQVFKPDTVALMLKNHNPASLAPRALAWDYYKPDGNYWSCGNRMNEGSFGHLGYTGTSLWVDPKAGWIVISLSHRVQIGREETQAQIRAFRPELCNLLIESKL</sequence>
<dbReference type="EMBL" id="MFNE01000052">
    <property type="protein sequence ID" value="OGG93233.1"/>
    <property type="molecule type" value="Genomic_DNA"/>
</dbReference>
<dbReference type="STRING" id="1817772.A2527_13350"/>
<evidence type="ECO:0000313" key="4">
    <source>
        <dbReference type="Proteomes" id="UP000178449"/>
    </source>
</evidence>
<dbReference type="InterPro" id="IPR001466">
    <property type="entry name" value="Beta-lactam-related"/>
</dbReference>
<dbReference type="SUPFAM" id="SSF56601">
    <property type="entry name" value="beta-lactamase/transpeptidase-like"/>
    <property type="match status" value="1"/>
</dbReference>
<keyword evidence="1" id="KW-0378">Hydrolase</keyword>
<dbReference type="GO" id="GO:0016787">
    <property type="term" value="F:hydrolase activity"/>
    <property type="evidence" value="ECO:0007669"/>
    <property type="project" value="UniProtKB-KW"/>
</dbReference>
<dbReference type="PANTHER" id="PTHR43283:SF11">
    <property type="entry name" value="BETA-LACTAMASE-RELATED DOMAIN-CONTAINING PROTEIN"/>
    <property type="match status" value="1"/>
</dbReference>
<proteinExistence type="predicted"/>
<reference evidence="3 4" key="1">
    <citation type="journal article" date="2016" name="Nat. Commun.">
        <title>Thousands of microbial genomes shed light on interconnected biogeochemical processes in an aquifer system.</title>
        <authorList>
            <person name="Anantharaman K."/>
            <person name="Brown C.T."/>
            <person name="Hug L.A."/>
            <person name="Sharon I."/>
            <person name="Castelle C.J."/>
            <person name="Probst A.J."/>
            <person name="Thomas B.C."/>
            <person name="Singh A."/>
            <person name="Wilkins M.J."/>
            <person name="Karaoz U."/>
            <person name="Brodie E.L."/>
            <person name="Williams K.H."/>
            <person name="Hubbard S.S."/>
            <person name="Banfield J.F."/>
        </authorList>
    </citation>
    <scope>NUCLEOTIDE SEQUENCE [LARGE SCALE GENOMIC DNA]</scope>
</reference>
<evidence type="ECO:0000259" key="2">
    <source>
        <dbReference type="Pfam" id="PF00144"/>
    </source>
</evidence>
<dbReference type="InterPro" id="IPR050789">
    <property type="entry name" value="Diverse_Enzym_Activities"/>
</dbReference>
<dbReference type="Pfam" id="PF00144">
    <property type="entry name" value="Beta-lactamase"/>
    <property type="match status" value="1"/>
</dbReference>
<accession>A0A1F6G545</accession>
<gene>
    <name evidence="3" type="ORF">A2527_13350</name>
</gene>
<feature type="domain" description="Beta-lactamase-related" evidence="2">
    <location>
        <begin position="6"/>
        <end position="322"/>
    </location>
</feature>
<organism evidence="3 4">
    <name type="scientific">Candidatus Lambdaproteobacteria bacterium RIFOXYD2_FULL_50_16</name>
    <dbReference type="NCBI Taxonomy" id="1817772"/>
    <lineage>
        <taxon>Bacteria</taxon>
        <taxon>Pseudomonadati</taxon>
        <taxon>Pseudomonadota</taxon>
        <taxon>Candidatus Lambdaproteobacteria</taxon>
    </lineage>
</organism>
<dbReference type="Gene3D" id="3.40.710.10">
    <property type="entry name" value="DD-peptidase/beta-lactamase superfamily"/>
    <property type="match status" value="1"/>
</dbReference>
<dbReference type="AlphaFoldDB" id="A0A1F6G545"/>